<feature type="transmembrane region" description="Helical" evidence="1">
    <location>
        <begin position="94"/>
        <end position="123"/>
    </location>
</feature>
<accession>A0A814STF2</accession>
<dbReference type="EMBL" id="CAJNOR010001483">
    <property type="protein sequence ID" value="CAF1150745.1"/>
    <property type="molecule type" value="Genomic_DNA"/>
</dbReference>
<name>A0A814STF2_ADIRI</name>
<evidence type="ECO:0000313" key="4">
    <source>
        <dbReference type="Proteomes" id="UP000663828"/>
    </source>
</evidence>
<comment type="caution">
    <text evidence="3">The sequence shown here is derived from an EMBL/GenBank/DDBJ whole genome shotgun (WGS) entry which is preliminary data.</text>
</comment>
<dbReference type="Proteomes" id="UP000663828">
    <property type="component" value="Unassembled WGS sequence"/>
</dbReference>
<keyword evidence="1" id="KW-1133">Transmembrane helix</keyword>
<evidence type="ECO:0000313" key="3">
    <source>
        <dbReference type="EMBL" id="CAF1150745.1"/>
    </source>
</evidence>
<feature type="signal peptide" evidence="2">
    <location>
        <begin position="1"/>
        <end position="25"/>
    </location>
</feature>
<keyword evidence="4" id="KW-1185">Reference proteome</keyword>
<evidence type="ECO:0000256" key="2">
    <source>
        <dbReference type="SAM" id="SignalP"/>
    </source>
</evidence>
<keyword evidence="2" id="KW-0732">Signal</keyword>
<feature type="chain" id="PRO_5033066429" evidence="2">
    <location>
        <begin position="26"/>
        <end position="208"/>
    </location>
</feature>
<reference evidence="3" key="1">
    <citation type="submission" date="2021-02" db="EMBL/GenBank/DDBJ databases">
        <authorList>
            <person name="Nowell W R."/>
        </authorList>
    </citation>
    <scope>NUCLEOTIDE SEQUENCE</scope>
</reference>
<gene>
    <name evidence="3" type="ORF">XAT740_LOCUS20936</name>
</gene>
<organism evidence="3 4">
    <name type="scientific">Adineta ricciae</name>
    <name type="common">Rotifer</name>
    <dbReference type="NCBI Taxonomy" id="249248"/>
    <lineage>
        <taxon>Eukaryota</taxon>
        <taxon>Metazoa</taxon>
        <taxon>Spiralia</taxon>
        <taxon>Gnathifera</taxon>
        <taxon>Rotifera</taxon>
        <taxon>Eurotatoria</taxon>
        <taxon>Bdelloidea</taxon>
        <taxon>Adinetida</taxon>
        <taxon>Adinetidae</taxon>
        <taxon>Adineta</taxon>
    </lineage>
</organism>
<keyword evidence="1" id="KW-0812">Transmembrane</keyword>
<protein>
    <submittedName>
        <fullName evidence="3">Uncharacterized protein</fullName>
    </submittedName>
</protein>
<evidence type="ECO:0000256" key="1">
    <source>
        <dbReference type="SAM" id="Phobius"/>
    </source>
</evidence>
<sequence>MFNQLSQKLYFILILLNLDCIAVYGQDCSMANQQTCSLGGSVWCCPRHTECSTKVSYCTLKPPPTFPSIVTFHFTRPDYWDIKPLPSGDPISPALQVVLGLVVGSVVCCPLIIVAVLTCCACIQDFYTKRQQNLDQRQLRKQAKLGVPTSSNEKPSLSTISSALEALPPPYDGVSDKHHVEAAPPSYNIALIHLQSSDTIISIKDTDC</sequence>
<keyword evidence="1" id="KW-0472">Membrane</keyword>
<dbReference type="AlphaFoldDB" id="A0A814STF2"/>
<proteinExistence type="predicted"/>